<comment type="caution">
    <text evidence="7">The sequence shown here is derived from an EMBL/GenBank/DDBJ whole genome shotgun (WGS) entry which is preliminary data.</text>
</comment>
<evidence type="ECO:0000256" key="4">
    <source>
        <dbReference type="ARBA" id="ARBA00023098"/>
    </source>
</evidence>
<evidence type="ECO:0000256" key="2">
    <source>
        <dbReference type="ARBA" id="ARBA00022556"/>
    </source>
</evidence>
<dbReference type="PANTHER" id="PTHR43480:SF1">
    <property type="entry name" value="ACYL-[ACYL-CARRIER-PROTEIN]--UDP-N-ACETYLGLUCOSAMINE O-ACYLTRANSFERASE, MITOCHONDRIAL-RELATED"/>
    <property type="match status" value="1"/>
</dbReference>
<dbReference type="SUPFAM" id="SSF51161">
    <property type="entry name" value="Trimeric LpxA-like enzymes"/>
    <property type="match status" value="1"/>
</dbReference>
<dbReference type="GO" id="GO:0009245">
    <property type="term" value="P:lipid A biosynthetic process"/>
    <property type="evidence" value="ECO:0007669"/>
    <property type="project" value="UniProtKB-KW"/>
</dbReference>
<organism evidence="7 8">
    <name type="scientific">Candidatus Enterocola intestinipullorum</name>
    <dbReference type="NCBI Taxonomy" id="2840783"/>
    <lineage>
        <taxon>Bacteria</taxon>
        <taxon>Pseudomonadati</taxon>
        <taxon>Bacteroidota</taxon>
        <taxon>Bacteroidia</taxon>
        <taxon>Bacteroidales</taxon>
        <taxon>Candidatus Enterocola</taxon>
    </lineage>
</organism>
<dbReference type="InterPro" id="IPR001451">
    <property type="entry name" value="Hexapep"/>
</dbReference>
<dbReference type="NCBIfam" id="TIGR01852">
    <property type="entry name" value="lipid_A_lpxA"/>
    <property type="match status" value="1"/>
</dbReference>
<keyword evidence="2" id="KW-0441">Lipid A biosynthesis</keyword>
<dbReference type="Gene3D" id="2.160.10.10">
    <property type="entry name" value="Hexapeptide repeat proteins"/>
    <property type="match status" value="1"/>
</dbReference>
<dbReference type="GO" id="GO:0008780">
    <property type="term" value="F:acyl-[acyl-carrier-protein]-UDP-N-acetylglucosamine O-acyltransferase activity"/>
    <property type="evidence" value="ECO:0007669"/>
    <property type="project" value="UniProtKB-EC"/>
</dbReference>
<dbReference type="InterPro" id="IPR010137">
    <property type="entry name" value="Lipid_A_LpxA"/>
</dbReference>
<evidence type="ECO:0000256" key="3">
    <source>
        <dbReference type="ARBA" id="ARBA00022679"/>
    </source>
</evidence>
<name>A0A9D9EFL8_9BACT</name>
<evidence type="ECO:0000256" key="1">
    <source>
        <dbReference type="ARBA" id="ARBA00022516"/>
    </source>
</evidence>
<accession>A0A9D9EFL8</accession>
<dbReference type="PIRSF" id="PIRSF000456">
    <property type="entry name" value="UDP-GlcNAc_acltr"/>
    <property type="match status" value="1"/>
</dbReference>
<keyword evidence="5 7" id="KW-0012">Acyltransferase</keyword>
<dbReference type="EC" id="2.3.1.129" evidence="7"/>
<dbReference type="AlphaFoldDB" id="A0A9D9EFL8"/>
<evidence type="ECO:0000313" key="7">
    <source>
        <dbReference type="EMBL" id="MBO8447027.1"/>
    </source>
</evidence>
<evidence type="ECO:0000313" key="8">
    <source>
        <dbReference type="Proteomes" id="UP000823637"/>
    </source>
</evidence>
<protein>
    <submittedName>
        <fullName evidence="7">Acyl-ACP--UDP-N-acetylglucosamine O-acyltransferase</fullName>
        <ecNumber evidence="7">2.3.1.129</ecNumber>
    </submittedName>
</protein>
<dbReference type="GO" id="GO:0016020">
    <property type="term" value="C:membrane"/>
    <property type="evidence" value="ECO:0007669"/>
    <property type="project" value="GOC"/>
</dbReference>
<dbReference type="Pfam" id="PF13720">
    <property type="entry name" value="Acetyltransf_11"/>
    <property type="match status" value="1"/>
</dbReference>
<evidence type="ECO:0000256" key="5">
    <source>
        <dbReference type="ARBA" id="ARBA00023315"/>
    </source>
</evidence>
<dbReference type="InterPro" id="IPR011004">
    <property type="entry name" value="Trimer_LpxA-like_sf"/>
</dbReference>
<dbReference type="Proteomes" id="UP000823637">
    <property type="component" value="Unassembled WGS sequence"/>
</dbReference>
<dbReference type="NCBIfam" id="NF003657">
    <property type="entry name" value="PRK05289.1"/>
    <property type="match status" value="1"/>
</dbReference>
<evidence type="ECO:0000259" key="6">
    <source>
        <dbReference type="Pfam" id="PF13720"/>
    </source>
</evidence>
<dbReference type="InterPro" id="IPR037157">
    <property type="entry name" value="Acetyltransf_C_sf"/>
</dbReference>
<proteinExistence type="predicted"/>
<gene>
    <name evidence="7" type="primary">lpxA</name>
    <name evidence="7" type="ORF">IAC32_04705</name>
</gene>
<dbReference type="Gene3D" id="1.20.1180.10">
    <property type="entry name" value="Udp N-acetylglucosamine O-acyltransferase, C-terminal domain"/>
    <property type="match status" value="1"/>
</dbReference>
<dbReference type="EMBL" id="JADIMR010000071">
    <property type="protein sequence ID" value="MBO8447027.1"/>
    <property type="molecule type" value="Genomic_DNA"/>
</dbReference>
<dbReference type="PANTHER" id="PTHR43480">
    <property type="entry name" value="ACYL-[ACYL-CARRIER-PROTEIN]--UDP-N-ACETYLGLUCOSAMINE O-ACYLTRANSFERASE"/>
    <property type="match status" value="1"/>
</dbReference>
<sequence length="261" mass="28330">MNNVSTLAYVNSNAQIGKDVIIEPFAYIDDNVVIGDGCRIMSHSTVLSGARLGKSCTVFPGAVVGGIPQDLKFHGEETTAEIGDFTTIRECATVNRGTASKGKTVVGNNCLIMAYSHVAHDCVLGNHVILGNACQIAGEVQIFDWAILSGGCLIHQFCRVGEHVIVQGGSRSPKDIPPYVTAGREPISFAGINLIGLRRRNFSPEQIQTIQECYRTIYQSGLNFSQAVERIEQNLEPSVERDTVLNFLKTSQRGILRGFSD</sequence>
<keyword evidence="4" id="KW-0443">Lipid metabolism</keyword>
<reference evidence="7" key="1">
    <citation type="submission" date="2020-10" db="EMBL/GenBank/DDBJ databases">
        <authorList>
            <person name="Gilroy R."/>
        </authorList>
    </citation>
    <scope>NUCLEOTIDE SEQUENCE</scope>
    <source>
        <strain evidence="7">D3-1215</strain>
    </source>
</reference>
<keyword evidence="1" id="KW-0444">Lipid biosynthesis</keyword>
<dbReference type="Pfam" id="PF00132">
    <property type="entry name" value="Hexapep"/>
    <property type="match status" value="2"/>
</dbReference>
<feature type="domain" description="UDP N-acetylglucosamine O-acyltransferase C-terminal" evidence="6">
    <location>
        <begin position="175"/>
        <end position="255"/>
    </location>
</feature>
<dbReference type="CDD" id="cd03351">
    <property type="entry name" value="LbH_UDP-GlcNAc_AT"/>
    <property type="match status" value="1"/>
</dbReference>
<reference evidence="7" key="2">
    <citation type="journal article" date="2021" name="PeerJ">
        <title>Extensive microbial diversity within the chicken gut microbiome revealed by metagenomics and culture.</title>
        <authorList>
            <person name="Gilroy R."/>
            <person name="Ravi A."/>
            <person name="Getino M."/>
            <person name="Pursley I."/>
            <person name="Horton D.L."/>
            <person name="Alikhan N.F."/>
            <person name="Baker D."/>
            <person name="Gharbi K."/>
            <person name="Hall N."/>
            <person name="Watson M."/>
            <person name="Adriaenssens E.M."/>
            <person name="Foster-Nyarko E."/>
            <person name="Jarju S."/>
            <person name="Secka A."/>
            <person name="Antonio M."/>
            <person name="Oren A."/>
            <person name="Chaudhuri R.R."/>
            <person name="La Ragione R."/>
            <person name="Hildebrand F."/>
            <person name="Pallen M.J."/>
        </authorList>
    </citation>
    <scope>NUCLEOTIDE SEQUENCE</scope>
    <source>
        <strain evidence="7">D3-1215</strain>
    </source>
</reference>
<keyword evidence="3 7" id="KW-0808">Transferase</keyword>
<dbReference type="InterPro" id="IPR029098">
    <property type="entry name" value="Acetyltransf_C"/>
</dbReference>